<evidence type="ECO:0000259" key="4">
    <source>
        <dbReference type="Pfam" id="PF03067"/>
    </source>
</evidence>
<dbReference type="PANTHER" id="PTHR34823">
    <property type="entry name" value="GLCNAC-BINDING PROTEIN A"/>
    <property type="match status" value="1"/>
</dbReference>
<gene>
    <name evidence="5" type="ORF">PROSTU_02166</name>
</gene>
<feature type="transmembrane region" description="Helical" evidence="3">
    <location>
        <begin position="12"/>
        <end position="32"/>
    </location>
</feature>
<proteinExistence type="predicted"/>
<protein>
    <submittedName>
        <fullName evidence="5">Chitin binding domain protein</fullName>
    </submittedName>
</protein>
<keyword evidence="3" id="KW-0472">Membrane</keyword>
<keyword evidence="3" id="KW-0812">Transmembrane</keyword>
<evidence type="ECO:0000256" key="1">
    <source>
        <dbReference type="ARBA" id="ARBA00022729"/>
    </source>
</evidence>
<dbReference type="AlphaFoldDB" id="A0AA87CQI6"/>
<dbReference type="Pfam" id="PF03067">
    <property type="entry name" value="LPMO_10"/>
    <property type="match status" value="1"/>
</dbReference>
<feature type="domain" description="Chitin-binding type-4" evidence="4">
    <location>
        <begin position="33"/>
        <end position="211"/>
    </location>
</feature>
<evidence type="ECO:0000256" key="2">
    <source>
        <dbReference type="SAM" id="MobiDB-lite"/>
    </source>
</evidence>
<dbReference type="InterPro" id="IPR004302">
    <property type="entry name" value="Cellulose/chitin-bd_N"/>
</dbReference>
<keyword evidence="3" id="KW-1133">Transmembrane helix</keyword>
<dbReference type="Proteomes" id="UP000004506">
    <property type="component" value="Unassembled WGS sequence"/>
</dbReference>
<evidence type="ECO:0000313" key="5">
    <source>
        <dbReference type="EMBL" id="EDU58982.1"/>
    </source>
</evidence>
<dbReference type="EMBL" id="ABJD02000101">
    <property type="protein sequence ID" value="EDU58982.1"/>
    <property type="molecule type" value="Genomic_DNA"/>
</dbReference>
<dbReference type="InterPro" id="IPR051024">
    <property type="entry name" value="GlcNAc_Chitin_IntDeg"/>
</dbReference>
<dbReference type="InterPro" id="IPR014756">
    <property type="entry name" value="Ig_E-set"/>
</dbReference>
<comment type="caution">
    <text evidence="5">The sequence shown here is derived from an EMBL/GenBank/DDBJ whole genome shotgun (WGS) entry which is preliminary data.</text>
</comment>
<feature type="region of interest" description="Disordered" evidence="2">
    <location>
        <begin position="64"/>
        <end position="87"/>
    </location>
</feature>
<reference evidence="6" key="1">
    <citation type="submission" date="2008-04" db="EMBL/GenBank/DDBJ databases">
        <title>Draft genome sequence of Providencia stuartii (ATCC 25827).</title>
        <authorList>
            <person name="Sudarsanam P."/>
            <person name="Ley R."/>
            <person name="Guruge J."/>
            <person name="Turnbaugh P.J."/>
            <person name="Mahowald M."/>
            <person name="Liep D."/>
            <person name="Gordon J."/>
        </authorList>
    </citation>
    <scope>NUCLEOTIDE SEQUENCE [LARGE SCALE GENOMIC DNA]</scope>
    <source>
        <strain evidence="6">ATCC 25827</strain>
    </source>
</reference>
<sequence>MSEVIMKNLIIPLIYPSILGTVLTLFSFYASAHGYIRMPESRAYLCSFNDYLKEPKTPLNNDCGLGPEYEPQSIETQKGFPESGPPDGLIASGGGIERFSPLDVQTPTRWHKIDMKTGLNTFTWYLTMAHATDNWRFFITKNGWDQSAPLTRSAFELTPFCQRDDHGAMPLIEVDINFICDVPADHEGYHVILATWDVDNTQNAFYQVIDVNLSN</sequence>
<reference evidence="6" key="2">
    <citation type="submission" date="2008-04" db="EMBL/GenBank/DDBJ databases">
        <title>Draft genome sequence of Providencia stuartii(ATCC 25827).</title>
        <authorList>
            <person name="Sudarsanam P."/>
            <person name="Ley R."/>
            <person name="Guruge J."/>
            <person name="Turnbaugh P.J."/>
            <person name="Mahowald M."/>
            <person name="Liep D."/>
            <person name="Gordon J."/>
        </authorList>
    </citation>
    <scope>NUCLEOTIDE SEQUENCE [LARGE SCALE GENOMIC DNA]</scope>
    <source>
        <strain evidence="6">ATCC 25827</strain>
    </source>
</reference>
<dbReference type="Gene3D" id="2.70.50.50">
    <property type="entry name" value="chitin-binding protein cbp21"/>
    <property type="match status" value="1"/>
</dbReference>
<name>A0AA87CQI6_PROST</name>
<evidence type="ECO:0000313" key="6">
    <source>
        <dbReference type="Proteomes" id="UP000004506"/>
    </source>
</evidence>
<keyword evidence="1" id="KW-0732">Signal</keyword>
<evidence type="ECO:0000256" key="3">
    <source>
        <dbReference type="SAM" id="Phobius"/>
    </source>
</evidence>
<accession>A0AA87CQI6</accession>
<dbReference type="PANTHER" id="PTHR34823:SF1">
    <property type="entry name" value="CHITIN-BINDING TYPE-4 DOMAIN-CONTAINING PROTEIN"/>
    <property type="match status" value="1"/>
</dbReference>
<organism evidence="5 6">
    <name type="scientific">Providencia stuartii ATCC 25827</name>
    <dbReference type="NCBI Taxonomy" id="471874"/>
    <lineage>
        <taxon>Bacteria</taxon>
        <taxon>Pseudomonadati</taxon>
        <taxon>Pseudomonadota</taxon>
        <taxon>Gammaproteobacteria</taxon>
        <taxon>Enterobacterales</taxon>
        <taxon>Morganellaceae</taxon>
        <taxon>Providencia</taxon>
    </lineage>
</organism>
<dbReference type="SUPFAM" id="SSF81296">
    <property type="entry name" value="E set domains"/>
    <property type="match status" value="1"/>
</dbReference>
<reference evidence="5 6" key="3">
    <citation type="submission" date="2008-05" db="EMBL/GenBank/DDBJ databases">
        <authorList>
            <person name="Fulton L."/>
            <person name="Clifton S."/>
            <person name="Fulton B."/>
            <person name="Xu J."/>
            <person name="Minx P."/>
            <person name="Pepin K.H."/>
            <person name="Johnson M."/>
            <person name="Thiruvilangam P."/>
            <person name="Bhonagiri V."/>
            <person name="Nash W.E."/>
            <person name="Mardis E.R."/>
            <person name="Wilson R.K."/>
        </authorList>
    </citation>
    <scope>NUCLEOTIDE SEQUENCE [LARGE SCALE GENOMIC DNA]</scope>
    <source>
        <strain evidence="5 6">ATCC 25827</strain>
    </source>
</reference>
<dbReference type="CDD" id="cd21177">
    <property type="entry name" value="LPMO_AA10"/>
    <property type="match status" value="1"/>
</dbReference>